<reference evidence="2 3" key="1">
    <citation type="submission" date="2020-10" db="EMBL/GenBank/DDBJ databases">
        <title>Connecting structure to function with the recovery of over 1000 high-quality activated sludge metagenome-assembled genomes encoding full-length rRNA genes using long-read sequencing.</title>
        <authorList>
            <person name="Singleton C.M."/>
            <person name="Petriglieri F."/>
            <person name="Kristensen J.M."/>
            <person name="Kirkegaard R.H."/>
            <person name="Michaelsen T.Y."/>
            <person name="Andersen M.H."/>
            <person name="Karst S.M."/>
            <person name="Dueholm M.S."/>
            <person name="Nielsen P.H."/>
            <person name="Albertsen M."/>
        </authorList>
    </citation>
    <scope>NUCLEOTIDE SEQUENCE [LARGE SCALE GENOMIC DNA]</scope>
    <source>
        <strain evidence="2">EsbW_18-Q3-R4-48_BATAC.285</strain>
    </source>
</reference>
<protein>
    <submittedName>
        <fullName evidence="2">Conjugal transfer protein TrbH</fullName>
    </submittedName>
</protein>
<accession>A0A935UJ55</accession>
<feature type="signal peptide" evidence="1">
    <location>
        <begin position="1"/>
        <end position="20"/>
    </location>
</feature>
<comment type="caution">
    <text evidence="2">The sequence shown here is derived from an EMBL/GenBank/DDBJ whole genome shotgun (WGS) entry which is preliminary data.</text>
</comment>
<proteinExistence type="predicted"/>
<gene>
    <name evidence="2" type="ORF">IPJ27_23315</name>
</gene>
<dbReference type="InterPro" id="IPR010837">
    <property type="entry name" value="Conjugal_tfr_TrbH"/>
</dbReference>
<feature type="chain" id="PRO_5037956261" evidence="1">
    <location>
        <begin position="21"/>
        <end position="153"/>
    </location>
</feature>
<dbReference type="PROSITE" id="PS51257">
    <property type="entry name" value="PROKAR_LIPOPROTEIN"/>
    <property type="match status" value="1"/>
</dbReference>
<organism evidence="2 3">
    <name type="scientific">Candidatus Accumulibacter proximus</name>
    <dbReference type="NCBI Taxonomy" id="2954385"/>
    <lineage>
        <taxon>Bacteria</taxon>
        <taxon>Pseudomonadati</taxon>
        <taxon>Pseudomonadota</taxon>
        <taxon>Betaproteobacteria</taxon>
        <taxon>Candidatus Accumulibacter</taxon>
    </lineage>
</organism>
<dbReference type="EMBL" id="JADJMH010000036">
    <property type="protein sequence ID" value="MBK7677439.1"/>
    <property type="molecule type" value="Genomic_DNA"/>
</dbReference>
<keyword evidence="1" id="KW-0732">Signal</keyword>
<evidence type="ECO:0000256" key="1">
    <source>
        <dbReference type="SAM" id="SignalP"/>
    </source>
</evidence>
<dbReference type="Pfam" id="PF07283">
    <property type="entry name" value="TrbH"/>
    <property type="match status" value="1"/>
</dbReference>
<dbReference type="Proteomes" id="UP000697998">
    <property type="component" value="Unassembled WGS sequence"/>
</dbReference>
<sequence>MRQFALSALLVMALAGCASTAPYGNFATEPPAGLEERIATDTVKQLVTLYPPARTRFHLGQPTPDAYGSALVEALRAKGYALVEFKPGTAPQAGSPEAAAATAPGLNLHYVLDTAASPNLYRITVMVGQQSLSRAYLAQNDRVAPAGAWVRKE</sequence>
<evidence type="ECO:0000313" key="2">
    <source>
        <dbReference type="EMBL" id="MBK7677439.1"/>
    </source>
</evidence>
<evidence type="ECO:0000313" key="3">
    <source>
        <dbReference type="Proteomes" id="UP000697998"/>
    </source>
</evidence>
<dbReference type="AlphaFoldDB" id="A0A935UJ55"/>
<name>A0A935UJ55_9PROT</name>